<dbReference type="PRINTS" id="PR01415">
    <property type="entry name" value="ANKYRIN"/>
</dbReference>
<gene>
    <name evidence="4" type="primary">LOC107669434</name>
</gene>
<feature type="repeat" description="ANK" evidence="3">
    <location>
        <begin position="242"/>
        <end position="274"/>
    </location>
</feature>
<dbReference type="GO" id="GO:0071356">
    <property type="term" value="P:cellular response to tumor necrosis factor"/>
    <property type="evidence" value="ECO:0007669"/>
    <property type="project" value="TreeGrafter"/>
</dbReference>
<evidence type="ECO:0000313" key="4">
    <source>
        <dbReference type="Ensembl" id="ENSSANP00000002124.1"/>
    </source>
</evidence>
<feature type="repeat" description="ANK" evidence="3">
    <location>
        <begin position="275"/>
        <end position="307"/>
    </location>
</feature>
<dbReference type="PROSITE" id="PS50088">
    <property type="entry name" value="ANK_REPEAT"/>
    <property type="match status" value="4"/>
</dbReference>
<organism evidence="4 5">
    <name type="scientific">Sinocyclocheilus anshuiensis</name>
    <dbReference type="NCBI Taxonomy" id="1608454"/>
    <lineage>
        <taxon>Eukaryota</taxon>
        <taxon>Metazoa</taxon>
        <taxon>Chordata</taxon>
        <taxon>Craniata</taxon>
        <taxon>Vertebrata</taxon>
        <taxon>Euteleostomi</taxon>
        <taxon>Actinopterygii</taxon>
        <taxon>Neopterygii</taxon>
        <taxon>Teleostei</taxon>
        <taxon>Ostariophysi</taxon>
        <taxon>Cypriniformes</taxon>
        <taxon>Cyprinidae</taxon>
        <taxon>Cyprininae</taxon>
        <taxon>Sinocyclocheilus</taxon>
    </lineage>
</organism>
<dbReference type="InterPro" id="IPR002110">
    <property type="entry name" value="Ankyrin_rpt"/>
</dbReference>
<dbReference type="InterPro" id="IPR036770">
    <property type="entry name" value="Ankyrin_rpt-contain_sf"/>
</dbReference>
<dbReference type="Pfam" id="PF12796">
    <property type="entry name" value="Ank_2"/>
    <property type="match status" value="2"/>
</dbReference>
<name>A0A671K871_9TELE</name>
<dbReference type="PANTHER" id="PTHR46680:SF5">
    <property type="entry name" value="NFKB INHIBITOR EPSILON"/>
    <property type="match status" value="1"/>
</dbReference>
<dbReference type="PROSITE" id="PS50297">
    <property type="entry name" value="ANK_REP_REGION"/>
    <property type="match status" value="3"/>
</dbReference>
<dbReference type="Gene3D" id="1.25.40.20">
    <property type="entry name" value="Ankyrin repeat-containing domain"/>
    <property type="match status" value="1"/>
</dbReference>
<accession>A0A671K871</accession>
<evidence type="ECO:0000256" key="3">
    <source>
        <dbReference type="PROSITE-ProRule" id="PRU00023"/>
    </source>
</evidence>
<dbReference type="GO" id="GO:0005829">
    <property type="term" value="C:cytosol"/>
    <property type="evidence" value="ECO:0007669"/>
    <property type="project" value="TreeGrafter"/>
</dbReference>
<evidence type="ECO:0000256" key="1">
    <source>
        <dbReference type="ARBA" id="ARBA00022737"/>
    </source>
</evidence>
<proteinExistence type="predicted"/>
<dbReference type="KEGG" id="sanh:107669434"/>
<keyword evidence="5" id="KW-1185">Reference proteome</keyword>
<dbReference type="Proteomes" id="UP000472260">
    <property type="component" value="Unassembled WGS sequence"/>
</dbReference>
<dbReference type="Pfam" id="PF00023">
    <property type="entry name" value="Ank"/>
    <property type="match status" value="1"/>
</dbReference>
<dbReference type="RefSeq" id="XP_016317131.1">
    <property type="nucleotide sequence ID" value="XM_016461645.1"/>
</dbReference>
<reference evidence="4" key="1">
    <citation type="submission" date="2025-08" db="UniProtKB">
        <authorList>
            <consortium name="Ensembl"/>
        </authorList>
    </citation>
    <scope>IDENTIFICATION</scope>
</reference>
<protein>
    <submittedName>
        <fullName evidence="4">NF-kappa-B inhibitor epsilon-like</fullName>
    </submittedName>
</protein>
<dbReference type="PANTHER" id="PTHR46680">
    <property type="entry name" value="NF-KAPPA-B INHIBITOR ALPHA"/>
    <property type="match status" value="1"/>
</dbReference>
<dbReference type="SUPFAM" id="SSF48403">
    <property type="entry name" value="Ankyrin repeat"/>
    <property type="match status" value="1"/>
</dbReference>
<dbReference type="OrthoDB" id="10254947at2759"/>
<dbReference type="AlphaFoldDB" id="A0A671K871"/>
<feature type="repeat" description="ANK" evidence="3">
    <location>
        <begin position="208"/>
        <end position="240"/>
    </location>
</feature>
<dbReference type="InterPro" id="IPR051070">
    <property type="entry name" value="NF-kappa-B_inhibitor"/>
</dbReference>
<dbReference type="Ensembl" id="ENSSANT00000002303.1">
    <property type="protein sequence ID" value="ENSSANP00000002124.1"/>
    <property type="gene ID" value="ENSSANG00000001240.1"/>
</dbReference>
<sequence length="342" mass="37664">MARSGGGEKQGKLDFDESRIDSGIDSYKSISRELGSSDSSEEKDKTCVTDERLDSAYVSSSLTVDSLGDFIEQCSISECESATDCEYTEEEVNFLTTVTEDGDTILHLAIIHEEECFARQLIDLFPPELMDIQNNLYQTPLHLATYLNQPTVVKGLVEKRVSLELQDQEGNTPLHVACEYGFWECANEMIHNASPSKLTSVLEAQNWRGLTCLHVATLHKHQRLMRLLMKNGVDLNIQEGTSGKTAVHMAVELHDAPAVNLLLNKGANVDAAMFNGCTALHLAVGRQDAAIANLLCQAGADKMIRNMEDETALDLADGNDDILALFPFDDIQIMGRTVMSFS</sequence>
<keyword evidence="1" id="KW-0677">Repeat</keyword>
<reference evidence="4" key="2">
    <citation type="submission" date="2025-09" db="UniProtKB">
        <authorList>
            <consortium name="Ensembl"/>
        </authorList>
    </citation>
    <scope>IDENTIFICATION</scope>
</reference>
<feature type="repeat" description="ANK" evidence="3">
    <location>
        <begin position="136"/>
        <end position="168"/>
    </location>
</feature>
<dbReference type="GeneID" id="107669434"/>
<evidence type="ECO:0000256" key="2">
    <source>
        <dbReference type="ARBA" id="ARBA00023043"/>
    </source>
</evidence>
<dbReference type="GO" id="GO:0051059">
    <property type="term" value="F:NF-kappaB binding"/>
    <property type="evidence" value="ECO:0007669"/>
    <property type="project" value="TreeGrafter"/>
</dbReference>
<keyword evidence="2 3" id="KW-0040">ANK repeat</keyword>
<evidence type="ECO:0000313" key="5">
    <source>
        <dbReference type="Proteomes" id="UP000472260"/>
    </source>
</evidence>
<dbReference type="SMART" id="SM00248">
    <property type="entry name" value="ANK"/>
    <property type="match status" value="6"/>
</dbReference>